<dbReference type="GO" id="GO:0016413">
    <property type="term" value="F:O-acetyltransferase activity"/>
    <property type="evidence" value="ECO:0007669"/>
    <property type="project" value="TreeGrafter"/>
</dbReference>
<feature type="transmembrane region" description="Helical" evidence="7">
    <location>
        <begin position="298"/>
        <end position="320"/>
    </location>
</feature>
<feature type="transmembrane region" description="Helical" evidence="7">
    <location>
        <begin position="90"/>
        <end position="108"/>
    </location>
</feature>
<dbReference type="GO" id="GO:0005886">
    <property type="term" value="C:plasma membrane"/>
    <property type="evidence" value="ECO:0007669"/>
    <property type="project" value="UniProtKB-SubCell"/>
</dbReference>
<evidence type="ECO:0000259" key="8">
    <source>
        <dbReference type="Pfam" id="PF01757"/>
    </source>
</evidence>
<organism evidence="9 10">
    <name type="scientific">Pseudomonas oryzihabitans</name>
    <dbReference type="NCBI Taxonomy" id="47885"/>
    <lineage>
        <taxon>Bacteria</taxon>
        <taxon>Pseudomonadati</taxon>
        <taxon>Pseudomonadota</taxon>
        <taxon>Gammaproteobacteria</taxon>
        <taxon>Pseudomonadales</taxon>
        <taxon>Pseudomonadaceae</taxon>
        <taxon>Pseudomonas</taxon>
    </lineage>
</organism>
<dbReference type="AlphaFoldDB" id="A0A0U4HA84"/>
<feature type="transmembrane region" description="Helical" evidence="7">
    <location>
        <begin position="211"/>
        <end position="229"/>
    </location>
</feature>
<dbReference type="PANTHER" id="PTHR40074">
    <property type="entry name" value="O-ACETYLTRANSFERASE WECH"/>
    <property type="match status" value="1"/>
</dbReference>
<keyword evidence="3" id="KW-1003">Cell membrane</keyword>
<evidence type="ECO:0000256" key="7">
    <source>
        <dbReference type="SAM" id="Phobius"/>
    </source>
</evidence>
<evidence type="ECO:0000313" key="10">
    <source>
        <dbReference type="Proteomes" id="UP000064137"/>
    </source>
</evidence>
<evidence type="ECO:0000256" key="3">
    <source>
        <dbReference type="ARBA" id="ARBA00022475"/>
    </source>
</evidence>
<evidence type="ECO:0000313" key="9">
    <source>
        <dbReference type="EMBL" id="ALZ82890.1"/>
    </source>
</evidence>
<keyword evidence="9" id="KW-0808">Transferase</keyword>
<evidence type="ECO:0000256" key="4">
    <source>
        <dbReference type="ARBA" id="ARBA00022692"/>
    </source>
</evidence>
<reference evidence="9 10" key="1">
    <citation type="submission" date="2016-01" db="EMBL/GenBank/DDBJ databases">
        <title>Annotation of Pseudomonas oryzihabitans USDA-ARS-USMARC-56511.</title>
        <authorList>
            <person name="Harhay G.P."/>
            <person name="Harhay D.M."/>
            <person name="Smith T.P.L."/>
            <person name="Bono J.L."/>
            <person name="Heaton M.P."/>
            <person name="Clawson M.L."/>
            <person name="Chitko-Mckown C.G."/>
            <person name="Capik S.F."/>
            <person name="DeDonder K.D."/>
            <person name="Apley M.D."/>
            <person name="Lubbers B.V."/>
            <person name="White B.J."/>
            <person name="Larson R.L."/>
        </authorList>
    </citation>
    <scope>NUCLEOTIDE SEQUENCE [LARGE SCALE GENOMIC DNA]</scope>
    <source>
        <strain evidence="9 10">USDA-ARS-USMARC-56511</strain>
    </source>
</reference>
<keyword evidence="4 7" id="KW-0812">Transmembrane</keyword>
<feature type="transmembrane region" description="Helical" evidence="7">
    <location>
        <begin position="51"/>
        <end position="69"/>
    </location>
</feature>
<name>A0A0U4HA84_9PSED</name>
<feature type="transmembrane region" description="Helical" evidence="7">
    <location>
        <begin position="154"/>
        <end position="173"/>
    </location>
</feature>
<comment type="subcellular location">
    <subcellularLocation>
        <location evidence="1">Cell membrane</location>
        <topology evidence="1">Multi-pass membrane protein</topology>
    </subcellularLocation>
</comment>
<dbReference type="PANTHER" id="PTHR40074:SF2">
    <property type="entry name" value="O-ACETYLTRANSFERASE WECH"/>
    <property type="match status" value="1"/>
</dbReference>
<keyword evidence="5 7" id="KW-1133">Transmembrane helix</keyword>
<feature type="transmembrane region" description="Helical" evidence="7">
    <location>
        <begin position="241"/>
        <end position="258"/>
    </location>
</feature>
<evidence type="ECO:0000256" key="6">
    <source>
        <dbReference type="ARBA" id="ARBA00023136"/>
    </source>
</evidence>
<feature type="transmembrane region" description="Helical" evidence="7">
    <location>
        <begin position="265"/>
        <end position="286"/>
    </location>
</feature>
<feature type="domain" description="Acyltransferase 3" evidence="8">
    <location>
        <begin position="11"/>
        <end position="316"/>
    </location>
</feature>
<proteinExistence type="inferred from homology"/>
<gene>
    <name evidence="9" type="ORF">APT59_01210</name>
</gene>
<feature type="transmembrane region" description="Helical" evidence="7">
    <location>
        <begin position="120"/>
        <end position="147"/>
    </location>
</feature>
<dbReference type="KEGG" id="por:APT59_01210"/>
<keyword evidence="6 7" id="KW-0472">Membrane</keyword>
<accession>A0A0U4HA84</accession>
<evidence type="ECO:0000256" key="2">
    <source>
        <dbReference type="ARBA" id="ARBA00007400"/>
    </source>
</evidence>
<feature type="transmembrane region" description="Helical" evidence="7">
    <location>
        <begin position="179"/>
        <end position="199"/>
    </location>
</feature>
<dbReference type="EMBL" id="CP013987">
    <property type="protein sequence ID" value="ALZ82890.1"/>
    <property type="molecule type" value="Genomic_DNA"/>
</dbReference>
<dbReference type="InterPro" id="IPR002656">
    <property type="entry name" value="Acyl_transf_3_dom"/>
</dbReference>
<dbReference type="Pfam" id="PF01757">
    <property type="entry name" value="Acyl_transf_3"/>
    <property type="match status" value="1"/>
</dbReference>
<dbReference type="GO" id="GO:0009246">
    <property type="term" value="P:enterobacterial common antigen biosynthetic process"/>
    <property type="evidence" value="ECO:0007669"/>
    <property type="project" value="TreeGrafter"/>
</dbReference>
<feature type="transmembrane region" description="Helical" evidence="7">
    <location>
        <begin position="18"/>
        <end position="39"/>
    </location>
</feature>
<keyword evidence="9" id="KW-0012">Acyltransferase</keyword>
<dbReference type="OrthoDB" id="8678265at2"/>
<evidence type="ECO:0000256" key="5">
    <source>
        <dbReference type="ARBA" id="ARBA00022989"/>
    </source>
</evidence>
<comment type="similarity">
    <text evidence="2">Belongs to the acyltransferase 3 family.</text>
</comment>
<dbReference type="Proteomes" id="UP000064137">
    <property type="component" value="Chromosome"/>
</dbReference>
<evidence type="ECO:0000256" key="1">
    <source>
        <dbReference type="ARBA" id="ARBA00004651"/>
    </source>
</evidence>
<protein>
    <submittedName>
        <fullName evidence="9">Acyltransferase</fullName>
    </submittedName>
</protein>
<dbReference type="RefSeq" id="WP_059313189.1">
    <property type="nucleotide sequence ID" value="NZ_CP013987.1"/>
</dbReference>
<sequence>MTKTTPEKDLRIETIRGLALFLMVAGHVIGSSSTLGLKVPDESVLRYLYDSLVYVRMPLFTAISGYVYALRPVNTGSDLSRFYQGKFKRIGIPLLVVSTLFFALQMAVPNTNYKPQLTDIFSIYFFSYAHFWFLQSIFCIFVVIALLEKAGLLLTLRNFGLVFAVALAASFAWESFPDLFSLYKAVQLFPFFLLGLGLYRFSEQLITRRNIMTMAVALVILVAIDQAYLFELVDLDEGDMAVVGTALGLAAISLLIARRFYFKPLAWLGYFSFEIYLFHVFGTAGARIVLNKLQVHDIWVVFTVSMILGLFLPVALKVVLERISPLHFLSVAFFGAKTRVNRATPPLQKKATA</sequence>